<evidence type="ECO:0000256" key="3">
    <source>
        <dbReference type="SAM" id="SignalP"/>
    </source>
</evidence>
<accession>A0ABR4K8X7</accession>
<dbReference type="PANTHER" id="PTHR12993">
    <property type="entry name" value="N-ACETYLGLUCOSAMINYL-PHOSPHATIDYLINOSITOL DE-N-ACETYLASE-RELATED"/>
    <property type="match status" value="1"/>
</dbReference>
<comment type="similarity">
    <text evidence="1">Belongs to the PIGL family.</text>
</comment>
<evidence type="ECO:0000313" key="5">
    <source>
        <dbReference type="Proteomes" id="UP001610446"/>
    </source>
</evidence>
<organism evidence="4 5">
    <name type="scientific">Aspergillus pseudoustus</name>
    <dbReference type="NCBI Taxonomy" id="1810923"/>
    <lineage>
        <taxon>Eukaryota</taxon>
        <taxon>Fungi</taxon>
        <taxon>Dikarya</taxon>
        <taxon>Ascomycota</taxon>
        <taxon>Pezizomycotina</taxon>
        <taxon>Eurotiomycetes</taxon>
        <taxon>Eurotiomycetidae</taxon>
        <taxon>Eurotiales</taxon>
        <taxon>Aspergillaceae</taxon>
        <taxon>Aspergillus</taxon>
        <taxon>Aspergillus subgen. Nidulantes</taxon>
    </lineage>
</organism>
<protein>
    <recommendedName>
        <fullName evidence="2">N-acetylglucosaminylphosphatidylinositol deacetylase</fullName>
        <ecNumber evidence="2">3.5.1.89</ecNumber>
    </recommendedName>
</protein>
<dbReference type="InterPro" id="IPR024078">
    <property type="entry name" value="LmbE-like_dom_sf"/>
</dbReference>
<reference evidence="4 5" key="1">
    <citation type="submission" date="2024-07" db="EMBL/GenBank/DDBJ databases">
        <title>Section-level genome sequencing and comparative genomics of Aspergillus sections Usti and Cavernicolus.</title>
        <authorList>
            <consortium name="Lawrence Berkeley National Laboratory"/>
            <person name="Nybo J.L."/>
            <person name="Vesth T.C."/>
            <person name="Theobald S."/>
            <person name="Frisvad J.C."/>
            <person name="Larsen T.O."/>
            <person name="Kjaerboelling I."/>
            <person name="Rothschild-Mancinelli K."/>
            <person name="Lyhne E.K."/>
            <person name="Kogle M.E."/>
            <person name="Barry K."/>
            <person name="Clum A."/>
            <person name="Na H."/>
            <person name="Ledsgaard L."/>
            <person name="Lin J."/>
            <person name="Lipzen A."/>
            <person name="Kuo A."/>
            <person name="Riley R."/>
            <person name="Mondo S."/>
            <person name="Labutti K."/>
            <person name="Haridas S."/>
            <person name="Pangalinan J."/>
            <person name="Salamov A.A."/>
            <person name="Simmons B.A."/>
            <person name="Magnuson J.K."/>
            <person name="Chen J."/>
            <person name="Drula E."/>
            <person name="Henrissat B."/>
            <person name="Wiebenga A."/>
            <person name="Lubbers R.J."/>
            <person name="Gomes A.C."/>
            <person name="Makela M.R."/>
            <person name="Stajich J."/>
            <person name="Grigoriev I.V."/>
            <person name="Mortensen U.H."/>
            <person name="De Vries R.P."/>
            <person name="Baker S.E."/>
            <person name="Andersen M.R."/>
        </authorList>
    </citation>
    <scope>NUCLEOTIDE SEQUENCE [LARGE SCALE GENOMIC DNA]</scope>
    <source>
        <strain evidence="4 5">CBS 123904</strain>
    </source>
</reference>
<evidence type="ECO:0000256" key="1">
    <source>
        <dbReference type="ARBA" id="ARBA00006066"/>
    </source>
</evidence>
<sequence>MRVTSSLFTALSAATLATAARNLNIIAHQDDDLLFLNPSLQHSIQAGDEIQTVYLTAGDSGLGPDYWTSRQAGALAAYAYMAGVENAWDEEDYGIKGKTIPKYTLREDDRISLAFLHIPDGNGDGSGFAATGNESLEKLWKGAIPVVRTVDDSGTTYTRDELIASLARVIDTYAPDAISSLDYIHEFGSGDHSDHTAGGLFVNEGATKSSFGGSVIAYAGYPIKDLPANVAGQDLEDKKEAFYTYAPYDSAACASDEGCAGKEYEAWLLREYRLN</sequence>
<dbReference type="Pfam" id="PF02585">
    <property type="entry name" value="PIG-L"/>
    <property type="match status" value="1"/>
</dbReference>
<name>A0ABR4K8X7_9EURO</name>
<feature type="chain" id="PRO_5046106904" description="N-acetylglucosaminylphosphatidylinositol deacetylase" evidence="3">
    <location>
        <begin position="20"/>
        <end position="275"/>
    </location>
</feature>
<evidence type="ECO:0000313" key="4">
    <source>
        <dbReference type="EMBL" id="KAL2847752.1"/>
    </source>
</evidence>
<dbReference type="EC" id="3.5.1.89" evidence="2"/>
<keyword evidence="5" id="KW-1185">Reference proteome</keyword>
<dbReference type="InterPro" id="IPR003737">
    <property type="entry name" value="GlcNAc_PI_deacetylase-related"/>
</dbReference>
<keyword evidence="3" id="KW-0732">Signal</keyword>
<dbReference type="Gene3D" id="3.40.50.10320">
    <property type="entry name" value="LmbE-like"/>
    <property type="match status" value="1"/>
</dbReference>
<dbReference type="EMBL" id="JBFXLU010000054">
    <property type="protein sequence ID" value="KAL2847752.1"/>
    <property type="molecule type" value="Genomic_DNA"/>
</dbReference>
<evidence type="ECO:0000256" key="2">
    <source>
        <dbReference type="ARBA" id="ARBA00012176"/>
    </source>
</evidence>
<dbReference type="Proteomes" id="UP001610446">
    <property type="component" value="Unassembled WGS sequence"/>
</dbReference>
<dbReference type="PANTHER" id="PTHR12993:SF23">
    <property type="entry name" value="N-ACETYLGLUCOSAMINYLPHOSPHATIDYLINOSITOL DEACETYLASE"/>
    <property type="match status" value="1"/>
</dbReference>
<dbReference type="SUPFAM" id="SSF102588">
    <property type="entry name" value="LmbE-like"/>
    <property type="match status" value="1"/>
</dbReference>
<proteinExistence type="inferred from homology"/>
<feature type="signal peptide" evidence="3">
    <location>
        <begin position="1"/>
        <end position="19"/>
    </location>
</feature>
<comment type="caution">
    <text evidence="4">The sequence shown here is derived from an EMBL/GenBank/DDBJ whole genome shotgun (WGS) entry which is preliminary data.</text>
</comment>
<gene>
    <name evidence="4" type="ORF">BJY01DRAFT_246654</name>
</gene>